<gene>
    <name evidence="10" type="primary">putA</name>
    <name evidence="10" type="ORF">LZD57_11080</name>
</gene>
<dbReference type="PANTHER" id="PTHR42862:SF1">
    <property type="entry name" value="DELTA-1-PYRROLINE-5-CARBOXYLATE DEHYDROGENASE 2, ISOFORM A-RELATED"/>
    <property type="match status" value="1"/>
</dbReference>
<reference evidence="10" key="1">
    <citation type="submission" date="2022-01" db="EMBL/GenBank/DDBJ databases">
        <title>Jiella avicenniae sp. nov., a novel endophytic bacterium isolated from bark of Avicennia marina.</title>
        <authorList>
            <person name="Tuo L."/>
        </authorList>
    </citation>
    <scope>NUCLEOTIDE SEQUENCE</scope>
    <source>
        <strain evidence="10">CBK1P-4</strain>
    </source>
</reference>
<dbReference type="SUPFAM" id="SSF53720">
    <property type="entry name" value="ALDH-like"/>
    <property type="match status" value="1"/>
</dbReference>
<dbReference type="GO" id="GO:0010133">
    <property type="term" value="P:L-proline catabolic process to L-glutamate"/>
    <property type="evidence" value="ECO:0007669"/>
    <property type="project" value="UniProtKB-UniRule"/>
</dbReference>
<comment type="similarity">
    <text evidence="5">In the C-terminal section; belongs to the aldehyde dehydrogenase family.</text>
</comment>
<dbReference type="SUPFAM" id="SSF81935">
    <property type="entry name" value="N-terminal domain of bifunctional PutA protein"/>
    <property type="match status" value="1"/>
</dbReference>
<evidence type="ECO:0000259" key="7">
    <source>
        <dbReference type="Pfam" id="PF00171"/>
    </source>
</evidence>
<accession>A0A9X1P1S1</accession>
<feature type="active site" evidence="6">
    <location>
        <position position="832"/>
    </location>
</feature>
<feature type="domain" description="Proline dehydrogenase PutA" evidence="9">
    <location>
        <begin position="70"/>
        <end position="179"/>
    </location>
</feature>
<comment type="pathway">
    <text evidence="5">Amino-acid degradation; L-proline degradation into L-glutamate; L-glutamate from L-proline: step 1/2.</text>
</comment>
<dbReference type="PROSITE" id="PS00070">
    <property type="entry name" value="ALDEHYDE_DEHYDR_CYS"/>
    <property type="match status" value="1"/>
</dbReference>
<dbReference type="SUPFAM" id="SSF51730">
    <property type="entry name" value="FAD-linked oxidoreductase"/>
    <property type="match status" value="1"/>
</dbReference>
<evidence type="ECO:0000256" key="3">
    <source>
        <dbReference type="ARBA" id="ARBA00023027"/>
    </source>
</evidence>
<comment type="cofactor">
    <cofactor evidence="5">
        <name>FAD</name>
        <dbReference type="ChEBI" id="CHEBI:57692"/>
    </cofactor>
</comment>
<comment type="catalytic activity">
    <reaction evidence="4 5">
        <text>L-glutamate 5-semialdehyde + NAD(+) + H2O = L-glutamate + NADH + 2 H(+)</text>
        <dbReference type="Rhea" id="RHEA:30235"/>
        <dbReference type="ChEBI" id="CHEBI:15377"/>
        <dbReference type="ChEBI" id="CHEBI:15378"/>
        <dbReference type="ChEBI" id="CHEBI:29985"/>
        <dbReference type="ChEBI" id="CHEBI:57540"/>
        <dbReference type="ChEBI" id="CHEBI:57945"/>
        <dbReference type="ChEBI" id="CHEBI:58066"/>
        <dbReference type="EC" id="1.2.1.88"/>
    </reaction>
</comment>
<evidence type="ECO:0000259" key="8">
    <source>
        <dbReference type="Pfam" id="PF01619"/>
    </source>
</evidence>
<evidence type="ECO:0000313" key="11">
    <source>
        <dbReference type="Proteomes" id="UP001139035"/>
    </source>
</evidence>
<dbReference type="EC" id="1.5.5.2" evidence="5"/>
<evidence type="ECO:0000259" key="9">
    <source>
        <dbReference type="Pfam" id="PF14850"/>
    </source>
</evidence>
<keyword evidence="5" id="KW-0805">Transcription regulation</keyword>
<dbReference type="InterPro" id="IPR016163">
    <property type="entry name" value="Ald_DH_C"/>
</dbReference>
<dbReference type="InterPro" id="IPR016162">
    <property type="entry name" value="Ald_DH_N"/>
</dbReference>
<dbReference type="AlphaFoldDB" id="A0A9X1P1S1"/>
<dbReference type="InterPro" id="IPR024082">
    <property type="entry name" value="PRODH_PutA_dom_II"/>
</dbReference>
<comment type="pathway">
    <text evidence="1 5">Amino-acid degradation; L-proline degradation into L-glutamate; L-glutamate from L-proline: step 2/2.</text>
</comment>
<dbReference type="InterPro" id="IPR015590">
    <property type="entry name" value="Aldehyde_DH_dom"/>
</dbReference>
<dbReference type="EC" id="1.2.1.88" evidence="5"/>
<dbReference type="Pfam" id="PF14850">
    <property type="entry name" value="Pro_dh-DNA_bdg"/>
    <property type="match status" value="1"/>
</dbReference>
<keyword evidence="5" id="KW-0238">DNA-binding</keyword>
<keyword evidence="11" id="KW-1185">Reference proteome</keyword>
<comment type="caution">
    <text evidence="10">The sequence shown here is derived from an EMBL/GenBank/DDBJ whole genome shotgun (WGS) entry which is preliminary data.</text>
</comment>
<organism evidence="10 11">
    <name type="scientific">Jiella avicenniae</name>
    <dbReference type="NCBI Taxonomy" id="2907202"/>
    <lineage>
        <taxon>Bacteria</taxon>
        <taxon>Pseudomonadati</taxon>
        <taxon>Pseudomonadota</taxon>
        <taxon>Alphaproteobacteria</taxon>
        <taxon>Hyphomicrobiales</taxon>
        <taxon>Aurantimonadaceae</taxon>
        <taxon>Jiella</taxon>
    </lineage>
</organism>
<keyword evidence="5" id="KW-0804">Transcription</keyword>
<evidence type="ECO:0000256" key="5">
    <source>
        <dbReference type="PIRNR" id="PIRNR000197"/>
    </source>
</evidence>
<keyword evidence="3 5" id="KW-0520">NAD</keyword>
<keyword evidence="5" id="KW-0285">Flavoprotein</keyword>
<dbReference type="GO" id="GO:0003677">
    <property type="term" value="F:DNA binding"/>
    <property type="evidence" value="ECO:0007669"/>
    <property type="project" value="UniProtKB-KW"/>
</dbReference>
<dbReference type="InterPro" id="IPR029041">
    <property type="entry name" value="FAD-linked_oxidoreductase-like"/>
</dbReference>
<evidence type="ECO:0000256" key="4">
    <source>
        <dbReference type="ARBA" id="ARBA00048142"/>
    </source>
</evidence>
<dbReference type="NCBIfam" id="TIGR01238">
    <property type="entry name" value="D1pyr5carbox3"/>
    <property type="match status" value="1"/>
</dbReference>
<dbReference type="InterPro" id="IPR016161">
    <property type="entry name" value="Ald_DH/histidinol_DH"/>
</dbReference>
<dbReference type="Gene3D" id="3.40.309.10">
    <property type="entry name" value="Aldehyde Dehydrogenase, Chain A, domain 2"/>
    <property type="match status" value="1"/>
</dbReference>
<dbReference type="Pfam" id="PF01619">
    <property type="entry name" value="Pro_dh"/>
    <property type="match status" value="1"/>
</dbReference>
<dbReference type="Gene3D" id="3.20.20.220">
    <property type="match status" value="1"/>
</dbReference>
<dbReference type="GO" id="GO:0009898">
    <property type="term" value="C:cytoplasmic side of plasma membrane"/>
    <property type="evidence" value="ECO:0007669"/>
    <property type="project" value="TreeGrafter"/>
</dbReference>
<dbReference type="PIRSF" id="PIRSF000197">
    <property type="entry name" value="Bifunct_PutA"/>
    <property type="match status" value="1"/>
</dbReference>
<dbReference type="PANTHER" id="PTHR42862">
    <property type="entry name" value="DELTA-1-PYRROLINE-5-CARBOXYLATE DEHYDROGENASE 1, ISOFORM A-RELATED"/>
    <property type="match status" value="1"/>
</dbReference>
<dbReference type="InterPro" id="IPR002872">
    <property type="entry name" value="Proline_DH_dom"/>
</dbReference>
<dbReference type="CDD" id="cd07125">
    <property type="entry name" value="ALDH_PutA-P5CDH"/>
    <property type="match status" value="1"/>
</dbReference>
<keyword evidence="5" id="KW-0678">Repressor</keyword>
<feature type="domain" description="Proline dehydrogenase" evidence="8">
    <location>
        <begin position="188"/>
        <end position="483"/>
    </location>
</feature>
<evidence type="ECO:0000313" key="10">
    <source>
        <dbReference type="EMBL" id="MCE7028531.1"/>
    </source>
</evidence>
<comment type="function">
    <text evidence="5">Oxidizes proline to glutamate for use as a carbon and nitrogen source.</text>
</comment>
<sequence>MPARARSTATADAGRFSPPFSAPFALDDQAAVSALLKASERWSHDEDKVDERARGLIVGIRKAAGGIGGVEDFLREFGLSSREGLALMILAEALLRVPDAATQDRLIEEKIGAGDWAHHEGGEDRLMTAASAWALGISARIIRPGETPQGVMSGLVKRIGGPAVRQATRQAMRFLGRHFVLGETIEDALERARGFESKGYRHSYDMLGEGARTMEDAERYYRSYANAIERIGRKAGNKKLPDRPGISVKLSALHPRYHPLHRERVLEELLPKVIALAEMARSFDLNLTIDAEEAERLELSLDVIDALVERFDFKGWEGFGLAIQAYQKRALAVIEHVDDLCEAAGIRMMVRLVKGAYWDTEVKHAQEKGLDGYPVYTRKPATDLSYLVCSRALLERRARIYPQFATHNALTVATILEMAGSDATGFEFQRLHGMGEALYETLRRSGPKPVACRIYAPVGGYRDLLAYLVRRLLENGANSSFVAMVGDEDIPVDDLLERPRSMLEGGPARHPKIGLPKDLFSPRRNSAGIEVGDRRALGSLIAERRRTRVERLEARCEAAAAKTGGEPVEIVSPVDGGLLGTSYHLSSEAATALVREAAAHCRTAEAVPGPRRAEMLRKAASLMEERQAELLAILAAEGGKTLDDGIAEVREAVDFLRFYADEAMRLFGAPVELPGPTGEENRLTYRPRGVAVAISPWNFPLAIFTGQVAAALAAGNVVIAKPAEQTPLIAAKAVELLHQAGFAKEHLYLAPGDGRTGAALTSHDLTAVVAFTGSTETAFAINRALASRNAPIAPLIAETGGINALIADATALPEQVADDVVMSAFRSAGQRCSALRLLFLQEDVADKILDMIAGAAKELTVGDPRELSTDIGPVIDGEQLAMLRDHVSRMEREQKLRYRGEVPADLAAKGHYFAPHIVEIDRPEALDREIFGPVLHVVRWKARDFDKILDAIEATGYGLTLGVHSRINETAHKVIARLSVGNVYVNRNIIGAIVGSQPFGGSGLSGTGPKAGGPNYLVRFAREQVISVNTAAAGGNASLIAMES</sequence>
<dbReference type="Gene3D" id="3.40.605.10">
    <property type="entry name" value="Aldehyde Dehydrogenase, Chain A, domain 1"/>
    <property type="match status" value="1"/>
</dbReference>
<comment type="catalytic activity">
    <reaction evidence="5">
        <text>L-proline + a quinone = (S)-1-pyrroline-5-carboxylate + a quinol + H(+)</text>
        <dbReference type="Rhea" id="RHEA:23784"/>
        <dbReference type="ChEBI" id="CHEBI:15378"/>
        <dbReference type="ChEBI" id="CHEBI:17388"/>
        <dbReference type="ChEBI" id="CHEBI:24646"/>
        <dbReference type="ChEBI" id="CHEBI:60039"/>
        <dbReference type="ChEBI" id="CHEBI:132124"/>
        <dbReference type="EC" id="1.5.5.2"/>
    </reaction>
</comment>
<dbReference type="Gene3D" id="1.20.5.460">
    <property type="entry name" value="Single helix bin"/>
    <property type="match status" value="1"/>
</dbReference>
<keyword evidence="2 5" id="KW-0560">Oxidoreductase</keyword>
<dbReference type="FunFam" id="3.40.309.10:FF:000005">
    <property type="entry name" value="1-pyrroline-5-carboxylate dehydrogenase 1"/>
    <property type="match status" value="1"/>
</dbReference>
<keyword evidence="5" id="KW-0274">FAD</keyword>
<keyword evidence="5" id="KW-0642">Proline metabolism</keyword>
<dbReference type="Proteomes" id="UP001139035">
    <property type="component" value="Unassembled WGS sequence"/>
</dbReference>
<name>A0A9X1P1S1_9HYPH</name>
<dbReference type="InterPro" id="IPR005933">
    <property type="entry name" value="PutA_C"/>
</dbReference>
<proteinExistence type="inferred from homology"/>
<dbReference type="InterPro" id="IPR025703">
    <property type="entry name" value="Bifunct_PutA"/>
</dbReference>
<evidence type="ECO:0000256" key="2">
    <source>
        <dbReference type="ARBA" id="ARBA00023002"/>
    </source>
</evidence>
<dbReference type="Pfam" id="PF00171">
    <property type="entry name" value="Aldedh"/>
    <property type="match status" value="1"/>
</dbReference>
<comment type="similarity">
    <text evidence="5">In the N-terminal section; belongs to the proline dehydrogenase family.</text>
</comment>
<feature type="active site" evidence="6">
    <location>
        <position position="798"/>
    </location>
</feature>
<protein>
    <recommendedName>
        <fullName evidence="5">Bifunctional protein PutA</fullName>
    </recommendedName>
    <domain>
        <recommendedName>
            <fullName evidence="5">Proline dehydrogenase</fullName>
            <ecNumber evidence="5">1.5.5.2</ecNumber>
        </recommendedName>
        <alternativeName>
            <fullName evidence="5">Proline oxidase</fullName>
        </alternativeName>
    </domain>
    <domain>
        <recommendedName>
            <fullName evidence="5">Delta-1-pyrroline-5-carboxylate dehydrogenase</fullName>
            <shortName evidence="5">P5C dehydrogenase</shortName>
            <ecNumber evidence="5">1.2.1.88</ecNumber>
        </recommendedName>
        <alternativeName>
            <fullName evidence="5">L-glutamate gamma-semialdehyde dehydrogenase</fullName>
        </alternativeName>
    </domain>
</protein>
<dbReference type="NCBIfam" id="NF008869">
    <property type="entry name" value="PRK11904.1"/>
    <property type="match status" value="1"/>
</dbReference>
<dbReference type="InterPro" id="IPR016160">
    <property type="entry name" value="Ald_DH_CS_CYS"/>
</dbReference>
<dbReference type="InterPro" id="IPR050485">
    <property type="entry name" value="Proline_metab_enzyme"/>
</dbReference>
<feature type="domain" description="Aldehyde dehydrogenase" evidence="7">
    <location>
        <begin position="566"/>
        <end position="1022"/>
    </location>
</feature>
<evidence type="ECO:0000256" key="6">
    <source>
        <dbReference type="PIRSR" id="PIRSR000197-1"/>
    </source>
</evidence>
<dbReference type="GO" id="GO:0003700">
    <property type="term" value="F:DNA-binding transcription factor activity"/>
    <property type="evidence" value="ECO:0007669"/>
    <property type="project" value="InterPro"/>
</dbReference>
<dbReference type="GO" id="GO:0004657">
    <property type="term" value="F:proline dehydrogenase activity"/>
    <property type="evidence" value="ECO:0007669"/>
    <property type="project" value="UniProtKB-UniRule"/>
</dbReference>
<dbReference type="RefSeq" id="WP_233719688.1">
    <property type="nucleotide sequence ID" value="NZ_JAJUWU010000009.1"/>
</dbReference>
<evidence type="ECO:0000256" key="1">
    <source>
        <dbReference type="ARBA" id="ARBA00004786"/>
    </source>
</evidence>
<dbReference type="InterPro" id="IPR024089">
    <property type="entry name" value="PRODH_PutA_dom_I/II"/>
</dbReference>
<dbReference type="GO" id="GO:0003842">
    <property type="term" value="F:L-glutamate gamma-semialdehyde dehydrogenase activity"/>
    <property type="evidence" value="ECO:0007669"/>
    <property type="project" value="UniProtKB-UniRule"/>
</dbReference>
<dbReference type="EMBL" id="JAJUWU010000009">
    <property type="protein sequence ID" value="MCE7028531.1"/>
    <property type="molecule type" value="Genomic_DNA"/>
</dbReference>